<dbReference type="EMBL" id="JACXVP010000005">
    <property type="protein sequence ID" value="KAG5606806.1"/>
    <property type="molecule type" value="Genomic_DNA"/>
</dbReference>
<keyword evidence="2" id="KW-1185">Reference proteome</keyword>
<evidence type="ECO:0000313" key="1">
    <source>
        <dbReference type="EMBL" id="KAG5606806.1"/>
    </source>
</evidence>
<name>A0A9J5Z730_SOLCO</name>
<dbReference type="OrthoDB" id="1706811at2759"/>
<accession>A0A9J5Z730</accession>
<protein>
    <submittedName>
        <fullName evidence="1">Uncharacterized protein</fullName>
    </submittedName>
</protein>
<dbReference type="AlphaFoldDB" id="A0A9J5Z730"/>
<sequence>MSNNLPPLTFLECHYRAEQLIMNLHDSNNREEVLIQLNNFIIQQAISEAMHMDLGFQLWNSPLTGDKNVRSFYAGLQLLWSEHDQISKQNMSTTGLKEVLGE</sequence>
<gene>
    <name evidence="1" type="ORF">H5410_028298</name>
</gene>
<reference evidence="1 2" key="1">
    <citation type="submission" date="2020-09" db="EMBL/GenBank/DDBJ databases">
        <title>De no assembly of potato wild relative species, Solanum commersonii.</title>
        <authorList>
            <person name="Cho K."/>
        </authorList>
    </citation>
    <scope>NUCLEOTIDE SEQUENCE [LARGE SCALE GENOMIC DNA]</scope>
    <source>
        <strain evidence="1">LZ3.2</strain>
        <tissue evidence="1">Leaf</tissue>
    </source>
</reference>
<proteinExistence type="predicted"/>
<comment type="caution">
    <text evidence="1">The sequence shown here is derived from an EMBL/GenBank/DDBJ whole genome shotgun (WGS) entry which is preliminary data.</text>
</comment>
<evidence type="ECO:0000313" key="2">
    <source>
        <dbReference type="Proteomes" id="UP000824120"/>
    </source>
</evidence>
<dbReference type="Proteomes" id="UP000824120">
    <property type="component" value="Chromosome 5"/>
</dbReference>
<organism evidence="1 2">
    <name type="scientific">Solanum commersonii</name>
    <name type="common">Commerson's wild potato</name>
    <name type="synonym">Commerson's nightshade</name>
    <dbReference type="NCBI Taxonomy" id="4109"/>
    <lineage>
        <taxon>Eukaryota</taxon>
        <taxon>Viridiplantae</taxon>
        <taxon>Streptophyta</taxon>
        <taxon>Embryophyta</taxon>
        <taxon>Tracheophyta</taxon>
        <taxon>Spermatophyta</taxon>
        <taxon>Magnoliopsida</taxon>
        <taxon>eudicotyledons</taxon>
        <taxon>Gunneridae</taxon>
        <taxon>Pentapetalae</taxon>
        <taxon>asterids</taxon>
        <taxon>lamiids</taxon>
        <taxon>Solanales</taxon>
        <taxon>Solanaceae</taxon>
        <taxon>Solanoideae</taxon>
        <taxon>Solaneae</taxon>
        <taxon>Solanum</taxon>
    </lineage>
</organism>